<comment type="caution">
    <text evidence="2">The sequence shown here is derived from an EMBL/GenBank/DDBJ whole genome shotgun (WGS) entry which is preliminary data.</text>
</comment>
<evidence type="ECO:0000313" key="3">
    <source>
        <dbReference type="Proteomes" id="UP001169458"/>
    </source>
</evidence>
<gene>
    <name evidence="2" type="ORF">QUW60_03495</name>
</gene>
<name>A0ABT7VDD4_9BACE</name>
<feature type="transmembrane region" description="Helical" evidence="1">
    <location>
        <begin position="100"/>
        <end position="123"/>
    </location>
</feature>
<evidence type="ECO:0000313" key="2">
    <source>
        <dbReference type="EMBL" id="MDM8324301.1"/>
    </source>
</evidence>
<organism evidence="2 3">
    <name type="scientific">Bacteroides gallinaceum</name>
    <dbReference type="NCBI Taxonomy" id="1462571"/>
    <lineage>
        <taxon>Bacteria</taxon>
        <taxon>Pseudomonadati</taxon>
        <taxon>Bacteroidota</taxon>
        <taxon>Bacteroidia</taxon>
        <taxon>Bacteroidales</taxon>
        <taxon>Bacteroidaceae</taxon>
        <taxon>Bacteroides</taxon>
    </lineage>
</organism>
<feature type="transmembrane region" description="Helical" evidence="1">
    <location>
        <begin position="72"/>
        <end position="94"/>
    </location>
</feature>
<keyword evidence="1" id="KW-0472">Membrane</keyword>
<dbReference type="RefSeq" id="WP_289558452.1">
    <property type="nucleotide sequence ID" value="NZ_JAUDEN010000004.1"/>
</dbReference>
<keyword evidence="1" id="KW-1133">Transmembrane helix</keyword>
<dbReference type="EMBL" id="JAUDEN010000004">
    <property type="protein sequence ID" value="MDM8324301.1"/>
    <property type="molecule type" value="Genomic_DNA"/>
</dbReference>
<feature type="transmembrane region" description="Helical" evidence="1">
    <location>
        <begin position="39"/>
        <end position="60"/>
    </location>
</feature>
<proteinExistence type="predicted"/>
<protein>
    <recommendedName>
        <fullName evidence="4">ATP synthase subunit I</fullName>
    </recommendedName>
</protein>
<reference evidence="3" key="1">
    <citation type="submission" date="2023-07" db="EMBL/GenBank/DDBJ databases">
        <title>Identification and characterization of horizontal gene transfer across gut microbiota members of farm animals based on homology search.</title>
        <authorList>
            <person name="Schwarzerova J."/>
            <person name="Nykrynova M."/>
            <person name="Jureckova K."/>
            <person name="Cejkova D."/>
            <person name="Rychlik I."/>
        </authorList>
    </citation>
    <scope>NUCLEOTIDE SEQUENCE [LARGE SCALE GENOMIC DNA]</scope>
    <source>
        <strain evidence="3">109_WCHN</strain>
    </source>
</reference>
<dbReference type="Proteomes" id="UP001169458">
    <property type="component" value="Unassembled WGS sequence"/>
</dbReference>
<sequence length="164" mass="18389">MTIEAVKKKFIIELTAGTVVLSAVAAAVFRFLIPGWYFAWFPLIPVFFFLFGLLYIYLFAFGCMLGPGKIAMTYLVGKVLKLVLSIFVLLFYGFVIGKDVVSFVAAFIVFYFAFLFFETRFFLRFEAKLKLSKQANNEKITVHSNDTAAVAGGSDAHAESGNRR</sequence>
<keyword evidence="1" id="KW-0812">Transmembrane</keyword>
<evidence type="ECO:0000256" key="1">
    <source>
        <dbReference type="SAM" id="Phobius"/>
    </source>
</evidence>
<feature type="transmembrane region" description="Helical" evidence="1">
    <location>
        <begin position="12"/>
        <end position="33"/>
    </location>
</feature>
<keyword evidence="3" id="KW-1185">Reference proteome</keyword>
<evidence type="ECO:0008006" key="4">
    <source>
        <dbReference type="Google" id="ProtNLM"/>
    </source>
</evidence>
<accession>A0ABT7VDD4</accession>